<evidence type="ECO:0000259" key="6">
    <source>
        <dbReference type="PROSITE" id="PS50045"/>
    </source>
</evidence>
<dbReference type="STRING" id="478744.SAMN05444359_10475"/>
<dbReference type="PROSITE" id="PS00675">
    <property type="entry name" value="SIGMA54_INTERACT_1"/>
    <property type="match status" value="1"/>
</dbReference>
<evidence type="ECO:0000256" key="4">
    <source>
        <dbReference type="ARBA" id="ARBA00023163"/>
    </source>
</evidence>
<dbReference type="Pfam" id="PF00158">
    <property type="entry name" value="Sigma54_activat"/>
    <property type="match status" value="1"/>
</dbReference>
<dbReference type="SUPFAM" id="SSF46689">
    <property type="entry name" value="Homeodomain-like"/>
    <property type="match status" value="1"/>
</dbReference>
<dbReference type="Gene3D" id="1.10.8.60">
    <property type="match status" value="1"/>
</dbReference>
<evidence type="ECO:0000256" key="1">
    <source>
        <dbReference type="ARBA" id="ARBA00022741"/>
    </source>
</evidence>
<dbReference type="RefSeq" id="WP_090165917.1">
    <property type="nucleotide sequence ID" value="NZ_FOFB01000004.1"/>
</dbReference>
<dbReference type="PANTHER" id="PTHR32071:SF57">
    <property type="entry name" value="C4-DICARBOXYLATE TRANSPORT TRANSCRIPTIONAL REGULATORY PROTEIN DCTD"/>
    <property type="match status" value="1"/>
</dbReference>
<dbReference type="AlphaFoldDB" id="A0A1H9C688"/>
<dbReference type="Pfam" id="PF25601">
    <property type="entry name" value="AAA_lid_14"/>
    <property type="match status" value="1"/>
</dbReference>
<dbReference type="GO" id="GO:0005524">
    <property type="term" value="F:ATP binding"/>
    <property type="evidence" value="ECO:0007669"/>
    <property type="project" value="UniProtKB-KW"/>
</dbReference>
<dbReference type="InterPro" id="IPR000014">
    <property type="entry name" value="PAS"/>
</dbReference>
<feature type="domain" description="PAS" evidence="7">
    <location>
        <begin position="256"/>
        <end position="327"/>
    </location>
</feature>
<keyword evidence="9" id="KW-1185">Reference proteome</keyword>
<dbReference type="Proteomes" id="UP000199021">
    <property type="component" value="Unassembled WGS sequence"/>
</dbReference>
<keyword evidence="4" id="KW-0804">Transcription</keyword>
<gene>
    <name evidence="8" type="ORF">SAMN05444359_10475</name>
</gene>
<dbReference type="Gene3D" id="3.30.450.20">
    <property type="entry name" value="PAS domain"/>
    <property type="match status" value="4"/>
</dbReference>
<name>A0A1H9C688_9BACT</name>
<dbReference type="GO" id="GO:0006355">
    <property type="term" value="P:regulation of DNA-templated transcription"/>
    <property type="evidence" value="ECO:0007669"/>
    <property type="project" value="InterPro"/>
</dbReference>
<dbReference type="SUPFAM" id="SSF55785">
    <property type="entry name" value="PYP-like sensor domain (PAS domain)"/>
    <property type="match status" value="3"/>
</dbReference>
<organism evidence="8 9">
    <name type="scientific">Neolewinella agarilytica</name>
    <dbReference type="NCBI Taxonomy" id="478744"/>
    <lineage>
        <taxon>Bacteria</taxon>
        <taxon>Pseudomonadati</taxon>
        <taxon>Bacteroidota</taxon>
        <taxon>Saprospiria</taxon>
        <taxon>Saprospirales</taxon>
        <taxon>Lewinellaceae</taxon>
        <taxon>Neolewinella</taxon>
    </lineage>
</organism>
<sequence length="851" mass="96017">MANTRSNPQLQLHQVSFDLISEGVLWIDKAGRVTHGNEAAARLLGYPRRELGHLSYFEINPHFSLMAWRKFRSRLKEVDNDRLDTEFVNASGSLFSVRGKCTLDQFPAGEDLCLIIFNSTEAGKRDADLLEALQQHGQIASWEYNLANGQVFLGAPARKWLGWSPEREFYPIQEFQEKIGDALPEGDAGRLKELLQRVLHSGQLFETDLSMTTAGGKQETFSLRGQSVENELEVYKIYGTLSPEVQQSSPSTPMGSESTYRFTLDNSPQAIYWYDLQKGQISFVNARAGERSGFSRQELIGQTLTDLFAEESPGTLDQLLREVRAKQYQELTINILRKSGAPYPARLACHLHNSGDDNASLIILAHDISREQQDNEHLQLHITTLNALREWVIWLDAENKIVLMNAAARRKLGRKTSRDISQVPILELMPDLVIPPLSEIRQEQLDGRVRPDTEYHFSDPGGAERILQIRFAQVAADTRLFLSIICRDVTAEYNNKQRLRQAKRRVDELRQQLESENEVLKEQIETVHAAGPIITVSKKYQKVLGQIAQVADTDATVLVTGETGTGKELLAHSIHNFSNRSSRQMISVNCAALPENLIESELFGHERGAFTGAFAQKKGKFELANGSTIFLDEIGELPLDMQAKLLRALQEGEIQRIGSADIIRVDVRVIAATNRKLEQMITEGTFREDLYYRLNVFPIHNLPLRERREDIPVLVKHFARLYADKMGRLISDINQRDLAQLQDYDFPGNVRELINLVERAVITSSTTTLNLAGSLRVLRRPERSEGGSLNLSGDKLLTFEEMQRQYIIEALKRTKGKVTGPGGAAEKLDVNGRTLMSKMNKLGINRNDYTS</sequence>
<dbReference type="Gene3D" id="1.10.10.60">
    <property type="entry name" value="Homeodomain-like"/>
    <property type="match status" value="1"/>
</dbReference>
<dbReference type="SMART" id="SM00091">
    <property type="entry name" value="PAS"/>
    <property type="match status" value="4"/>
</dbReference>
<keyword evidence="1" id="KW-0547">Nucleotide-binding</keyword>
<dbReference type="InterPro" id="IPR002078">
    <property type="entry name" value="Sigma_54_int"/>
</dbReference>
<dbReference type="Pfam" id="PF13188">
    <property type="entry name" value="PAS_8"/>
    <property type="match status" value="1"/>
</dbReference>
<dbReference type="FunFam" id="3.40.50.300:FF:000006">
    <property type="entry name" value="DNA-binding transcriptional regulator NtrC"/>
    <property type="match status" value="1"/>
</dbReference>
<dbReference type="InterPro" id="IPR009057">
    <property type="entry name" value="Homeodomain-like_sf"/>
</dbReference>
<dbReference type="Pfam" id="PF08448">
    <property type="entry name" value="PAS_4"/>
    <property type="match status" value="1"/>
</dbReference>
<feature type="domain" description="Sigma-54 factor interaction" evidence="6">
    <location>
        <begin position="533"/>
        <end position="762"/>
    </location>
</feature>
<dbReference type="PANTHER" id="PTHR32071">
    <property type="entry name" value="TRANSCRIPTIONAL REGULATORY PROTEIN"/>
    <property type="match status" value="1"/>
</dbReference>
<dbReference type="SUPFAM" id="SSF52540">
    <property type="entry name" value="P-loop containing nucleoside triphosphate hydrolases"/>
    <property type="match status" value="1"/>
</dbReference>
<keyword evidence="5" id="KW-0175">Coiled coil</keyword>
<evidence type="ECO:0000256" key="2">
    <source>
        <dbReference type="ARBA" id="ARBA00022840"/>
    </source>
</evidence>
<dbReference type="InParanoid" id="A0A1H9C688"/>
<feature type="coiled-coil region" evidence="5">
    <location>
        <begin position="492"/>
        <end position="530"/>
    </location>
</feature>
<evidence type="ECO:0000256" key="3">
    <source>
        <dbReference type="ARBA" id="ARBA00023015"/>
    </source>
</evidence>
<dbReference type="SMART" id="SM00382">
    <property type="entry name" value="AAA"/>
    <property type="match status" value="1"/>
</dbReference>
<dbReference type="PROSITE" id="PS50112">
    <property type="entry name" value="PAS"/>
    <property type="match status" value="2"/>
</dbReference>
<dbReference type="InterPro" id="IPR027417">
    <property type="entry name" value="P-loop_NTPase"/>
</dbReference>
<dbReference type="InterPro" id="IPR003593">
    <property type="entry name" value="AAA+_ATPase"/>
</dbReference>
<evidence type="ECO:0000313" key="8">
    <source>
        <dbReference type="EMBL" id="SEP96497.1"/>
    </source>
</evidence>
<dbReference type="InterPro" id="IPR058031">
    <property type="entry name" value="AAA_lid_NorR"/>
</dbReference>
<dbReference type="InterPro" id="IPR035965">
    <property type="entry name" value="PAS-like_dom_sf"/>
</dbReference>
<reference evidence="9" key="1">
    <citation type="submission" date="2016-10" db="EMBL/GenBank/DDBJ databases">
        <authorList>
            <person name="Varghese N."/>
            <person name="Submissions S."/>
        </authorList>
    </citation>
    <scope>NUCLEOTIDE SEQUENCE [LARGE SCALE GENOMIC DNA]</scope>
    <source>
        <strain evidence="9">DSM 24740</strain>
    </source>
</reference>
<evidence type="ECO:0000259" key="7">
    <source>
        <dbReference type="PROSITE" id="PS50112"/>
    </source>
</evidence>
<dbReference type="EMBL" id="FOFB01000004">
    <property type="protein sequence ID" value="SEP96497.1"/>
    <property type="molecule type" value="Genomic_DNA"/>
</dbReference>
<evidence type="ECO:0000313" key="9">
    <source>
        <dbReference type="Proteomes" id="UP000199021"/>
    </source>
</evidence>
<dbReference type="InterPro" id="IPR013656">
    <property type="entry name" value="PAS_4"/>
</dbReference>
<dbReference type="NCBIfam" id="TIGR00229">
    <property type="entry name" value="sensory_box"/>
    <property type="match status" value="1"/>
</dbReference>
<dbReference type="PROSITE" id="PS50045">
    <property type="entry name" value="SIGMA54_INTERACT_4"/>
    <property type="match status" value="1"/>
</dbReference>
<dbReference type="PROSITE" id="PS00688">
    <property type="entry name" value="SIGMA54_INTERACT_3"/>
    <property type="match status" value="1"/>
</dbReference>
<keyword evidence="3" id="KW-0805">Transcription regulation</keyword>
<dbReference type="InterPro" id="IPR025944">
    <property type="entry name" value="Sigma_54_int_dom_CS"/>
</dbReference>
<dbReference type="InterPro" id="IPR025662">
    <property type="entry name" value="Sigma_54_int_dom_ATP-bd_1"/>
</dbReference>
<accession>A0A1H9C688</accession>
<dbReference type="OrthoDB" id="9782110at2"/>
<feature type="domain" description="PAS" evidence="7">
    <location>
        <begin position="17"/>
        <end position="51"/>
    </location>
</feature>
<proteinExistence type="predicted"/>
<dbReference type="Gene3D" id="3.40.50.300">
    <property type="entry name" value="P-loop containing nucleotide triphosphate hydrolases"/>
    <property type="match status" value="1"/>
</dbReference>
<dbReference type="CDD" id="cd00130">
    <property type="entry name" value="PAS"/>
    <property type="match status" value="3"/>
</dbReference>
<protein>
    <submittedName>
        <fullName evidence="8">PAS domain S-box-containing protein</fullName>
    </submittedName>
</protein>
<dbReference type="CDD" id="cd00009">
    <property type="entry name" value="AAA"/>
    <property type="match status" value="1"/>
</dbReference>
<keyword evidence="2" id="KW-0067">ATP-binding</keyword>
<dbReference type="Pfam" id="PF13426">
    <property type="entry name" value="PAS_9"/>
    <property type="match status" value="1"/>
</dbReference>
<evidence type="ECO:0000256" key="5">
    <source>
        <dbReference type="SAM" id="Coils"/>
    </source>
</evidence>